<dbReference type="Gene3D" id="3.40.800.20">
    <property type="entry name" value="Histone deacetylase domain"/>
    <property type="match status" value="1"/>
</dbReference>
<organism evidence="3 4">
    <name type="scientific">Thermalbibacter longus</name>
    <dbReference type="NCBI Taxonomy" id="2951981"/>
    <lineage>
        <taxon>Bacteria</taxon>
        <taxon>Pseudomonadati</taxon>
        <taxon>Thermomicrobiota</taxon>
        <taxon>Thermomicrobia</taxon>
        <taxon>Thermomicrobiales</taxon>
        <taxon>Thermomicrobiaceae</taxon>
        <taxon>Thermalbibacter</taxon>
    </lineage>
</organism>
<dbReference type="PANTHER" id="PTHR10625">
    <property type="entry name" value="HISTONE DEACETYLASE HDAC1-RELATED"/>
    <property type="match status" value="1"/>
</dbReference>
<name>A0AA41WFN6_9BACT</name>
<dbReference type="InterPro" id="IPR000286">
    <property type="entry name" value="HDACs"/>
</dbReference>
<dbReference type="EMBL" id="JAMSLR010000006">
    <property type="protein sequence ID" value="MCM8749530.1"/>
    <property type="molecule type" value="Genomic_DNA"/>
</dbReference>
<evidence type="ECO:0000313" key="4">
    <source>
        <dbReference type="Proteomes" id="UP001165306"/>
    </source>
</evidence>
<accession>A0AA41WFN6</accession>
<dbReference type="InterPro" id="IPR023801">
    <property type="entry name" value="His_deacetylse_dom"/>
</dbReference>
<dbReference type="RefSeq" id="WP_284057312.1">
    <property type="nucleotide sequence ID" value="NZ_JAMSLR010000006.1"/>
</dbReference>
<protein>
    <submittedName>
        <fullName evidence="3">Class II histone deacetylase</fullName>
    </submittedName>
</protein>
<dbReference type="SUPFAM" id="SSF52768">
    <property type="entry name" value="Arginase/deacetylase"/>
    <property type="match status" value="1"/>
</dbReference>
<dbReference type="PANTHER" id="PTHR10625:SF31">
    <property type="entry name" value="HISTONE DEACETYLASE DOMAIN-CONTAINING PROTEIN"/>
    <property type="match status" value="1"/>
</dbReference>
<dbReference type="AlphaFoldDB" id="A0AA41WFN6"/>
<sequence>MAELTAYAYDSRFLQHDTGEEAIELPGGETLEPVEHPSSVRITRRTAQLIAGSGIMEHLLPVDARPATEEELLVYHTPDYIRQVRETASRGGWLDPETPVVPGSWEAALLAAGAAIELVDAVLDGRTRNAYGLLRPPGHHAMKDRGMGFCVFNNVVIAARHAQRRGLRRLLVVDWDVHHGNGTQAAFWEDPDVLFVSLHQDNWYPAGWGAVDQVGGPGAEGTTVNVPLPPGTGKRGYLLALDEVVLPIARQFEPEMIFLSAGQDPSMDDPLGRMLVTMSGFREMAERFRALADELCAGRLVAVQEGGYSPRYVPFCTLAVIEGITGARTSIQDPFTGNSELEQAERDFRPDQEAAVEAARQVQAAYWRL</sequence>
<dbReference type="Proteomes" id="UP001165306">
    <property type="component" value="Unassembled WGS sequence"/>
</dbReference>
<dbReference type="InterPro" id="IPR023696">
    <property type="entry name" value="Ureohydrolase_dom_sf"/>
</dbReference>
<dbReference type="CDD" id="cd09996">
    <property type="entry name" value="HDAC_classII_1"/>
    <property type="match status" value="1"/>
</dbReference>
<evidence type="ECO:0000256" key="1">
    <source>
        <dbReference type="ARBA" id="ARBA00005947"/>
    </source>
</evidence>
<feature type="domain" description="Histone deacetylase" evidence="2">
    <location>
        <begin position="40"/>
        <end position="322"/>
    </location>
</feature>
<dbReference type="PRINTS" id="PR01270">
    <property type="entry name" value="HDASUPER"/>
</dbReference>
<comment type="similarity">
    <text evidence="1">Belongs to the histone deacetylase family.</text>
</comment>
<keyword evidence="4" id="KW-1185">Reference proteome</keyword>
<dbReference type="GO" id="GO:0040029">
    <property type="term" value="P:epigenetic regulation of gene expression"/>
    <property type="evidence" value="ECO:0007669"/>
    <property type="project" value="TreeGrafter"/>
</dbReference>
<gene>
    <name evidence="3" type="ORF">NET02_10255</name>
</gene>
<dbReference type="Pfam" id="PF00850">
    <property type="entry name" value="Hist_deacetyl"/>
    <property type="match status" value="1"/>
</dbReference>
<reference evidence="3" key="1">
    <citation type="submission" date="2022-06" db="EMBL/GenBank/DDBJ databases">
        <title>CFH 74404 Thermomicrobiaceae sp.</title>
        <authorList>
            <person name="Ming H."/>
            <person name="Li W.-J."/>
            <person name="Zhao Z."/>
        </authorList>
    </citation>
    <scope>NUCLEOTIDE SEQUENCE</scope>
    <source>
        <strain evidence="3">CFH 74404</strain>
    </source>
</reference>
<proteinExistence type="inferred from homology"/>
<evidence type="ECO:0000259" key="2">
    <source>
        <dbReference type="Pfam" id="PF00850"/>
    </source>
</evidence>
<dbReference type="GO" id="GO:0004407">
    <property type="term" value="F:histone deacetylase activity"/>
    <property type="evidence" value="ECO:0007669"/>
    <property type="project" value="TreeGrafter"/>
</dbReference>
<evidence type="ECO:0000313" key="3">
    <source>
        <dbReference type="EMBL" id="MCM8749530.1"/>
    </source>
</evidence>
<comment type="caution">
    <text evidence="3">The sequence shown here is derived from an EMBL/GenBank/DDBJ whole genome shotgun (WGS) entry which is preliminary data.</text>
</comment>
<dbReference type="GO" id="GO:0005737">
    <property type="term" value="C:cytoplasm"/>
    <property type="evidence" value="ECO:0007669"/>
    <property type="project" value="TreeGrafter"/>
</dbReference>
<dbReference type="InterPro" id="IPR037138">
    <property type="entry name" value="His_deacetylse_dom_sf"/>
</dbReference>